<comment type="caution">
    <text evidence="2">The sequence shown here is derived from an EMBL/GenBank/DDBJ whole genome shotgun (WGS) entry which is preliminary data.</text>
</comment>
<protein>
    <submittedName>
        <fullName evidence="2">Glycosyltransferase</fullName>
    </submittedName>
</protein>
<sequence length="178" mass="19658">MGRAVVILVTVGTQLPFDRLVSAVDAIAPTLNVPIIAQIGRGSYRPANMEWRTFVDPIAFEELFQTCSLAVSHAGIGTIVTAQRLLKPLIVLPRLASLEEHRNDHQLSTVRALEARKGLYVANGSEDLARLMAETLDPPSERAEVPERERLRTKLSDFLDQEYSSWQKRAGGPSQGAR</sequence>
<evidence type="ECO:0000313" key="3">
    <source>
        <dbReference type="Proteomes" id="UP001427805"/>
    </source>
</evidence>
<reference evidence="2 3" key="1">
    <citation type="submission" date="2024-05" db="EMBL/GenBank/DDBJ databases">
        <title>Sphingomonas sp. HF-S3 16S ribosomal RNA gene Genome sequencing and assembly.</title>
        <authorList>
            <person name="Lee H."/>
        </authorList>
    </citation>
    <scope>NUCLEOTIDE SEQUENCE [LARGE SCALE GENOMIC DNA]</scope>
    <source>
        <strain evidence="2 3">HF-S3</strain>
    </source>
</reference>
<dbReference type="InterPro" id="IPR007235">
    <property type="entry name" value="Glyco_trans_28_C"/>
</dbReference>
<dbReference type="Pfam" id="PF04101">
    <property type="entry name" value="Glyco_tran_28_C"/>
    <property type="match status" value="1"/>
</dbReference>
<dbReference type="SUPFAM" id="SSF53756">
    <property type="entry name" value="UDP-Glycosyltransferase/glycogen phosphorylase"/>
    <property type="match status" value="1"/>
</dbReference>
<dbReference type="EMBL" id="JBDIZK010000007">
    <property type="protein sequence ID" value="MEN3748080.1"/>
    <property type="molecule type" value="Genomic_DNA"/>
</dbReference>
<accession>A0ABV0BA91</accession>
<proteinExistence type="predicted"/>
<organism evidence="2 3">
    <name type="scientific">Sphingomonas rustica</name>
    <dbReference type="NCBI Taxonomy" id="3103142"/>
    <lineage>
        <taxon>Bacteria</taxon>
        <taxon>Pseudomonadati</taxon>
        <taxon>Pseudomonadota</taxon>
        <taxon>Alphaproteobacteria</taxon>
        <taxon>Sphingomonadales</taxon>
        <taxon>Sphingomonadaceae</taxon>
        <taxon>Sphingomonas</taxon>
    </lineage>
</organism>
<dbReference type="PANTHER" id="PTHR47043:SF1">
    <property type="entry name" value="UDP-N-ACETYLGLUCOSAMINE TRANSFERASE SUBUNIT ALG13"/>
    <property type="match status" value="1"/>
</dbReference>
<dbReference type="PANTHER" id="PTHR47043">
    <property type="entry name" value="UDP-N-ACETYLGLUCOSAMINE TRANSFERASE SUBUNIT ALG13"/>
    <property type="match status" value="1"/>
</dbReference>
<dbReference type="InterPro" id="IPR052474">
    <property type="entry name" value="UDP-GlcNAc_transferase"/>
</dbReference>
<gene>
    <name evidence="2" type="ORF">TPR58_12965</name>
</gene>
<keyword evidence="3" id="KW-1185">Reference proteome</keyword>
<feature type="domain" description="Glycosyl transferase family 28 C-terminal" evidence="1">
    <location>
        <begin position="6"/>
        <end position="147"/>
    </location>
</feature>
<evidence type="ECO:0000313" key="2">
    <source>
        <dbReference type="EMBL" id="MEN3748080.1"/>
    </source>
</evidence>
<name>A0ABV0BA91_9SPHN</name>
<dbReference type="Proteomes" id="UP001427805">
    <property type="component" value="Unassembled WGS sequence"/>
</dbReference>
<dbReference type="RefSeq" id="WP_346247094.1">
    <property type="nucleotide sequence ID" value="NZ_JBDIZK010000007.1"/>
</dbReference>
<dbReference type="Gene3D" id="3.40.50.2000">
    <property type="entry name" value="Glycogen Phosphorylase B"/>
    <property type="match status" value="1"/>
</dbReference>
<evidence type="ECO:0000259" key="1">
    <source>
        <dbReference type="Pfam" id="PF04101"/>
    </source>
</evidence>